<organism evidence="1">
    <name type="scientific">mine drainage metagenome</name>
    <dbReference type="NCBI Taxonomy" id="410659"/>
    <lineage>
        <taxon>unclassified sequences</taxon>
        <taxon>metagenomes</taxon>
        <taxon>ecological metagenomes</taxon>
    </lineage>
</organism>
<gene>
    <name evidence="1" type="ORF">GALL_515100</name>
</gene>
<name>A0A1J5PHB4_9ZZZZ</name>
<comment type="caution">
    <text evidence="1">The sequence shown here is derived from an EMBL/GenBank/DDBJ whole genome shotgun (WGS) entry which is preliminary data.</text>
</comment>
<dbReference type="EMBL" id="MLJW01006270">
    <property type="protein sequence ID" value="OIQ66916.1"/>
    <property type="molecule type" value="Genomic_DNA"/>
</dbReference>
<proteinExistence type="predicted"/>
<sequence length="57" mass="6195">MSTTVKETDTIKGFSPGIFSNEVKSHANDPAVLRQVEKAKQTIKRVGLPKPKVSGDK</sequence>
<dbReference type="AlphaFoldDB" id="A0A1J5PHB4"/>
<protein>
    <submittedName>
        <fullName evidence="1">Uncharacterized protein</fullName>
    </submittedName>
</protein>
<reference evidence="1" key="1">
    <citation type="submission" date="2016-10" db="EMBL/GenBank/DDBJ databases">
        <title>Sequence of Gallionella enrichment culture.</title>
        <authorList>
            <person name="Poehlein A."/>
            <person name="Muehling M."/>
            <person name="Daniel R."/>
        </authorList>
    </citation>
    <scope>NUCLEOTIDE SEQUENCE</scope>
</reference>
<evidence type="ECO:0000313" key="1">
    <source>
        <dbReference type="EMBL" id="OIQ66916.1"/>
    </source>
</evidence>
<accession>A0A1J5PHB4</accession>